<name>A0A438CLR5_VITVI</name>
<dbReference type="AlphaFoldDB" id="A0A438CLR5"/>
<dbReference type="GO" id="GO:0006952">
    <property type="term" value="P:defense response"/>
    <property type="evidence" value="ECO:0007669"/>
    <property type="project" value="InterPro"/>
</dbReference>
<evidence type="ECO:0000313" key="2">
    <source>
        <dbReference type="EMBL" id="RVW24145.1"/>
    </source>
</evidence>
<dbReference type="Pfam" id="PF00931">
    <property type="entry name" value="NB-ARC"/>
    <property type="match status" value="1"/>
</dbReference>
<dbReference type="PANTHER" id="PTHR11017">
    <property type="entry name" value="LEUCINE-RICH REPEAT-CONTAINING PROTEIN"/>
    <property type="match status" value="1"/>
</dbReference>
<dbReference type="InterPro" id="IPR027417">
    <property type="entry name" value="P-loop_NTPase"/>
</dbReference>
<evidence type="ECO:0000313" key="3">
    <source>
        <dbReference type="Proteomes" id="UP000288805"/>
    </source>
</evidence>
<feature type="domain" description="NB-ARC" evidence="1">
    <location>
        <begin position="3"/>
        <end position="105"/>
    </location>
</feature>
<dbReference type="GO" id="GO:0043531">
    <property type="term" value="F:ADP binding"/>
    <property type="evidence" value="ECO:0007669"/>
    <property type="project" value="InterPro"/>
</dbReference>
<dbReference type="PANTHER" id="PTHR11017:SF570">
    <property type="entry name" value="DISEASE RESISTANCE PROTEIN (TIR-NBS CLASS)-RELATED"/>
    <property type="match status" value="1"/>
</dbReference>
<evidence type="ECO:0000259" key="1">
    <source>
        <dbReference type="Pfam" id="PF00931"/>
    </source>
</evidence>
<proteinExistence type="predicted"/>
<comment type="caution">
    <text evidence="2">The sequence shown here is derived from an EMBL/GenBank/DDBJ whole genome shotgun (WGS) entry which is preliminary data.</text>
</comment>
<dbReference type="Proteomes" id="UP000288805">
    <property type="component" value="Unassembled WGS sequence"/>
</dbReference>
<organism evidence="2 3">
    <name type="scientific">Vitis vinifera</name>
    <name type="common">Grape</name>
    <dbReference type="NCBI Taxonomy" id="29760"/>
    <lineage>
        <taxon>Eukaryota</taxon>
        <taxon>Viridiplantae</taxon>
        <taxon>Streptophyta</taxon>
        <taxon>Embryophyta</taxon>
        <taxon>Tracheophyta</taxon>
        <taxon>Spermatophyta</taxon>
        <taxon>Magnoliopsida</taxon>
        <taxon>eudicotyledons</taxon>
        <taxon>Gunneridae</taxon>
        <taxon>Pentapetalae</taxon>
        <taxon>rosids</taxon>
        <taxon>Vitales</taxon>
        <taxon>Vitaceae</taxon>
        <taxon>Viteae</taxon>
        <taxon>Vitis</taxon>
    </lineage>
</organism>
<dbReference type="PRINTS" id="PR00364">
    <property type="entry name" value="DISEASERSIST"/>
</dbReference>
<dbReference type="InterPro" id="IPR044974">
    <property type="entry name" value="Disease_R_plants"/>
</dbReference>
<dbReference type="Gene3D" id="3.40.50.300">
    <property type="entry name" value="P-loop containing nucleotide triphosphate hydrolases"/>
    <property type="match status" value="1"/>
</dbReference>
<sequence length="108" mass="12001">MKVHMVGICGTGGIGKTTISMAIYNDISSQFDGSSFLGNIGRKGNIVRKGEGYLLKLQKTLLRDILKFKRRDDEPKFSNISEGINVIKEKLRLKRVLIVLDDVTTACN</sequence>
<accession>A0A438CLR5</accession>
<dbReference type="EMBL" id="QGNW01002179">
    <property type="protein sequence ID" value="RVW24145.1"/>
    <property type="molecule type" value="Genomic_DNA"/>
</dbReference>
<gene>
    <name evidence="2" type="primary">N_346</name>
    <name evidence="2" type="ORF">CK203_088744</name>
</gene>
<dbReference type="SUPFAM" id="SSF52540">
    <property type="entry name" value="P-loop containing nucleoside triphosphate hydrolases"/>
    <property type="match status" value="1"/>
</dbReference>
<reference evidence="2 3" key="1">
    <citation type="journal article" date="2018" name="PLoS Genet.">
        <title>Population sequencing reveals clonal diversity and ancestral inbreeding in the grapevine cultivar Chardonnay.</title>
        <authorList>
            <person name="Roach M.J."/>
            <person name="Johnson D.L."/>
            <person name="Bohlmann J."/>
            <person name="van Vuuren H.J."/>
            <person name="Jones S.J."/>
            <person name="Pretorius I.S."/>
            <person name="Schmidt S.A."/>
            <person name="Borneman A.R."/>
        </authorList>
    </citation>
    <scope>NUCLEOTIDE SEQUENCE [LARGE SCALE GENOMIC DNA]</scope>
    <source>
        <strain evidence="3">cv. Chardonnay</strain>
        <tissue evidence="2">Leaf</tissue>
    </source>
</reference>
<protein>
    <submittedName>
        <fullName evidence="2">TMV resistance protein N</fullName>
    </submittedName>
</protein>
<dbReference type="InterPro" id="IPR002182">
    <property type="entry name" value="NB-ARC"/>
</dbReference>